<evidence type="ECO:0000313" key="3">
    <source>
        <dbReference type="Proteomes" id="UP000297245"/>
    </source>
</evidence>
<dbReference type="AlphaFoldDB" id="A0A4S8L0R5"/>
<sequence length="101" mass="11197">MSSFSTGYRPGTRKLDTRNNTNTLLTGNTPLTILMDDGLTQITRFYLSALKSFRDGSDGVLEAVLVRMWRVVSGGRQGVGVWSFSIGKILRAVITAYKQHQ</sequence>
<dbReference type="Proteomes" id="UP000297245">
    <property type="component" value="Unassembled WGS sequence"/>
</dbReference>
<organism evidence="2 3">
    <name type="scientific">Dendrothele bispora (strain CBS 962.96)</name>
    <dbReference type="NCBI Taxonomy" id="1314807"/>
    <lineage>
        <taxon>Eukaryota</taxon>
        <taxon>Fungi</taxon>
        <taxon>Dikarya</taxon>
        <taxon>Basidiomycota</taxon>
        <taxon>Agaricomycotina</taxon>
        <taxon>Agaricomycetes</taxon>
        <taxon>Agaricomycetidae</taxon>
        <taxon>Agaricales</taxon>
        <taxon>Agaricales incertae sedis</taxon>
        <taxon>Dendrothele</taxon>
    </lineage>
</organism>
<proteinExistence type="predicted"/>
<evidence type="ECO:0000256" key="1">
    <source>
        <dbReference type="SAM" id="MobiDB-lite"/>
    </source>
</evidence>
<dbReference type="EMBL" id="ML179765">
    <property type="protein sequence ID" value="THU81992.1"/>
    <property type="molecule type" value="Genomic_DNA"/>
</dbReference>
<gene>
    <name evidence="2" type="ORF">K435DRAFT_464695</name>
</gene>
<protein>
    <submittedName>
        <fullName evidence="2">Uncharacterized protein</fullName>
    </submittedName>
</protein>
<accession>A0A4S8L0R5</accession>
<reference evidence="2 3" key="1">
    <citation type="journal article" date="2019" name="Nat. Ecol. Evol.">
        <title>Megaphylogeny resolves global patterns of mushroom evolution.</title>
        <authorList>
            <person name="Varga T."/>
            <person name="Krizsan K."/>
            <person name="Foldi C."/>
            <person name="Dima B."/>
            <person name="Sanchez-Garcia M."/>
            <person name="Sanchez-Ramirez S."/>
            <person name="Szollosi G.J."/>
            <person name="Szarkandi J.G."/>
            <person name="Papp V."/>
            <person name="Albert L."/>
            <person name="Andreopoulos W."/>
            <person name="Angelini C."/>
            <person name="Antonin V."/>
            <person name="Barry K.W."/>
            <person name="Bougher N.L."/>
            <person name="Buchanan P."/>
            <person name="Buyck B."/>
            <person name="Bense V."/>
            <person name="Catcheside P."/>
            <person name="Chovatia M."/>
            <person name="Cooper J."/>
            <person name="Damon W."/>
            <person name="Desjardin D."/>
            <person name="Finy P."/>
            <person name="Geml J."/>
            <person name="Haridas S."/>
            <person name="Hughes K."/>
            <person name="Justo A."/>
            <person name="Karasinski D."/>
            <person name="Kautmanova I."/>
            <person name="Kiss B."/>
            <person name="Kocsube S."/>
            <person name="Kotiranta H."/>
            <person name="LaButti K.M."/>
            <person name="Lechner B.E."/>
            <person name="Liimatainen K."/>
            <person name="Lipzen A."/>
            <person name="Lukacs Z."/>
            <person name="Mihaltcheva S."/>
            <person name="Morgado L.N."/>
            <person name="Niskanen T."/>
            <person name="Noordeloos M.E."/>
            <person name="Ohm R.A."/>
            <person name="Ortiz-Santana B."/>
            <person name="Ovrebo C."/>
            <person name="Racz N."/>
            <person name="Riley R."/>
            <person name="Savchenko A."/>
            <person name="Shiryaev A."/>
            <person name="Soop K."/>
            <person name="Spirin V."/>
            <person name="Szebenyi C."/>
            <person name="Tomsovsky M."/>
            <person name="Tulloss R.E."/>
            <person name="Uehling J."/>
            <person name="Grigoriev I.V."/>
            <person name="Vagvolgyi C."/>
            <person name="Papp T."/>
            <person name="Martin F.M."/>
            <person name="Miettinen O."/>
            <person name="Hibbett D.S."/>
            <person name="Nagy L.G."/>
        </authorList>
    </citation>
    <scope>NUCLEOTIDE SEQUENCE [LARGE SCALE GENOMIC DNA]</scope>
    <source>
        <strain evidence="2 3">CBS 962.96</strain>
    </source>
</reference>
<evidence type="ECO:0000313" key="2">
    <source>
        <dbReference type="EMBL" id="THU81992.1"/>
    </source>
</evidence>
<name>A0A4S8L0R5_DENBC</name>
<keyword evidence="3" id="KW-1185">Reference proteome</keyword>
<feature type="region of interest" description="Disordered" evidence="1">
    <location>
        <begin position="1"/>
        <end position="21"/>
    </location>
</feature>